<protein>
    <recommendedName>
        <fullName evidence="3">DUF1320 domain-containing protein</fullName>
    </recommendedName>
</protein>
<dbReference type="Proteomes" id="UP000018872">
    <property type="component" value="Unassembled WGS sequence"/>
</dbReference>
<accession>W2CDW2</accession>
<evidence type="ECO:0008006" key="3">
    <source>
        <dbReference type="Google" id="ProtNLM"/>
    </source>
</evidence>
<comment type="caution">
    <text evidence="1">The sequence shown here is derived from an EMBL/GenBank/DDBJ whole genome shotgun (WGS) entry which is preliminary data.</text>
</comment>
<dbReference type="PATRIC" id="fig|1410950.3.peg.983"/>
<reference evidence="1 2" key="1">
    <citation type="submission" date="2013-11" db="EMBL/GenBank/DDBJ databases">
        <title>Single cell genomics of uncultured Tannerella BU063 (oral taxon 286).</title>
        <authorList>
            <person name="Beall C.J."/>
            <person name="Campbell A.G."/>
            <person name="Griffen A.L."/>
            <person name="Podar M."/>
            <person name="Leys E.J."/>
        </authorList>
    </citation>
    <scope>NUCLEOTIDE SEQUENCE [LARGE SCALE GENOMIC DNA]</scope>
    <source>
        <strain evidence="1">Cell 5</strain>
    </source>
</reference>
<evidence type="ECO:0000313" key="2">
    <source>
        <dbReference type="Proteomes" id="UP000018872"/>
    </source>
</evidence>
<gene>
    <name evidence="1" type="ORF">T229_07320</name>
</gene>
<dbReference type="InterPro" id="IPR009752">
    <property type="entry name" value="Phage_Mu_GpJ"/>
</dbReference>
<dbReference type="Pfam" id="PF07030">
    <property type="entry name" value="Phage_Mu_Gp36"/>
    <property type="match status" value="1"/>
</dbReference>
<evidence type="ECO:0000313" key="1">
    <source>
        <dbReference type="EMBL" id="ETK04676.1"/>
    </source>
</evidence>
<sequence>MFLNNLDYQVMIGQRAFDLIQQSDEENRRRAEEMAREEMAGYLRPRYDVERIFARRGEQRNMQIVMFLCDITLYHLASWLPQKMGYEIREIRYRRAIEWLQGVQSGKIVPDLDTPDDPNSDPQPYNLKWGSEQHSNYIW</sequence>
<dbReference type="AlphaFoldDB" id="W2CDW2"/>
<organism evidence="1 2">
    <name type="scientific">Tannerella sp. oral taxon BU063 isolate Cell 5</name>
    <dbReference type="NCBI Taxonomy" id="1410950"/>
    <lineage>
        <taxon>Bacteria</taxon>
        <taxon>Pseudomonadati</taxon>
        <taxon>Bacteroidota</taxon>
        <taxon>Bacteroidia</taxon>
        <taxon>Bacteroidales</taxon>
        <taxon>Tannerellaceae</taxon>
        <taxon>Tannerella</taxon>
    </lineage>
</organism>
<dbReference type="EMBL" id="AYYC01000620">
    <property type="protein sequence ID" value="ETK04676.1"/>
    <property type="molecule type" value="Genomic_DNA"/>
</dbReference>
<name>W2CDW2_9BACT</name>
<proteinExistence type="predicted"/>